<protein>
    <submittedName>
        <fullName evidence="1">Gfo/Idh/MocA family oxidoreductase</fullName>
    </submittedName>
</protein>
<dbReference type="Gene3D" id="3.40.50.720">
    <property type="entry name" value="NAD(P)-binding Rossmann-like Domain"/>
    <property type="match status" value="1"/>
</dbReference>
<feature type="non-terminal residue" evidence="1">
    <location>
        <position position="73"/>
    </location>
</feature>
<accession>A0A537JY55</accession>
<dbReference type="SUPFAM" id="SSF51735">
    <property type="entry name" value="NAD(P)-binding Rossmann-fold domains"/>
    <property type="match status" value="1"/>
</dbReference>
<dbReference type="AlphaFoldDB" id="A0A537JY55"/>
<sequence length="73" mass="7828">MTAGTPRSVGIGVIGYDGVARAHLQAILRLATVFWPPPVRPVLAALAGRSADRVQEAAQRYGAPAAYTDWRRL</sequence>
<organism evidence="1 2">
    <name type="scientific">Candidatus Segetimicrobium genomatis</name>
    <dbReference type="NCBI Taxonomy" id="2569760"/>
    <lineage>
        <taxon>Bacteria</taxon>
        <taxon>Bacillati</taxon>
        <taxon>Candidatus Sysuimicrobiota</taxon>
        <taxon>Candidatus Sysuimicrobiia</taxon>
        <taxon>Candidatus Sysuimicrobiales</taxon>
        <taxon>Candidatus Segetimicrobiaceae</taxon>
        <taxon>Candidatus Segetimicrobium</taxon>
    </lineage>
</organism>
<reference evidence="1 2" key="1">
    <citation type="journal article" date="2019" name="Nat. Microbiol.">
        <title>Mediterranean grassland soil C-N compound turnover is dependent on rainfall and depth, and is mediated by genomically divergent microorganisms.</title>
        <authorList>
            <person name="Diamond S."/>
            <person name="Andeer P.F."/>
            <person name="Li Z."/>
            <person name="Crits-Christoph A."/>
            <person name="Burstein D."/>
            <person name="Anantharaman K."/>
            <person name="Lane K.R."/>
            <person name="Thomas B.C."/>
            <person name="Pan C."/>
            <person name="Northen T.R."/>
            <person name="Banfield J.F."/>
        </authorList>
    </citation>
    <scope>NUCLEOTIDE SEQUENCE [LARGE SCALE GENOMIC DNA]</scope>
    <source>
        <strain evidence="1">NP_3</strain>
    </source>
</reference>
<dbReference type="EMBL" id="VBAK01000139">
    <property type="protein sequence ID" value="TMI88473.1"/>
    <property type="molecule type" value="Genomic_DNA"/>
</dbReference>
<proteinExistence type="predicted"/>
<dbReference type="Proteomes" id="UP000318509">
    <property type="component" value="Unassembled WGS sequence"/>
</dbReference>
<comment type="caution">
    <text evidence="1">The sequence shown here is derived from an EMBL/GenBank/DDBJ whole genome shotgun (WGS) entry which is preliminary data.</text>
</comment>
<evidence type="ECO:0000313" key="1">
    <source>
        <dbReference type="EMBL" id="TMI88473.1"/>
    </source>
</evidence>
<gene>
    <name evidence="1" type="ORF">E6H00_12425</name>
</gene>
<evidence type="ECO:0000313" key="2">
    <source>
        <dbReference type="Proteomes" id="UP000318509"/>
    </source>
</evidence>
<name>A0A537JY55_9BACT</name>
<dbReference type="InterPro" id="IPR036291">
    <property type="entry name" value="NAD(P)-bd_dom_sf"/>
</dbReference>